<accession>A0ABN3QED2</accession>
<evidence type="ECO:0000256" key="1">
    <source>
        <dbReference type="SAM" id="MobiDB-lite"/>
    </source>
</evidence>
<dbReference type="Proteomes" id="UP001501447">
    <property type="component" value="Unassembled WGS sequence"/>
</dbReference>
<feature type="compositionally biased region" description="Polar residues" evidence="1">
    <location>
        <begin position="84"/>
        <end position="94"/>
    </location>
</feature>
<reference evidence="2 3" key="1">
    <citation type="journal article" date="2019" name="Int. J. Syst. Evol. Microbiol.">
        <title>The Global Catalogue of Microorganisms (GCM) 10K type strain sequencing project: providing services to taxonomists for standard genome sequencing and annotation.</title>
        <authorList>
            <consortium name="The Broad Institute Genomics Platform"/>
            <consortium name="The Broad Institute Genome Sequencing Center for Infectious Disease"/>
            <person name="Wu L."/>
            <person name="Ma J."/>
        </authorList>
    </citation>
    <scope>NUCLEOTIDE SEQUENCE [LARGE SCALE GENOMIC DNA]</scope>
    <source>
        <strain evidence="2 3">JCM 16373</strain>
    </source>
</reference>
<feature type="region of interest" description="Disordered" evidence="1">
    <location>
        <begin position="51"/>
        <end position="101"/>
    </location>
</feature>
<protein>
    <recommendedName>
        <fullName evidence="4">Rieske domain-containing protein</fullName>
    </recommendedName>
</protein>
<proteinExistence type="predicted"/>
<sequence>MSEETATGAEAEAEVGAEMICPKAYHDMEPYGDSGNLFHCPRHGVIVVVGPPGSASPVVPPHPSSGSPSPEGRNGRCENGFGQNGRSPTMATRSATRRCGA</sequence>
<evidence type="ECO:0000313" key="3">
    <source>
        <dbReference type="Proteomes" id="UP001501447"/>
    </source>
</evidence>
<gene>
    <name evidence="2" type="ORF">GCM10009863_43400</name>
</gene>
<comment type="caution">
    <text evidence="2">The sequence shown here is derived from an EMBL/GenBank/DDBJ whole genome shotgun (WGS) entry which is preliminary data.</text>
</comment>
<evidence type="ECO:0008006" key="4">
    <source>
        <dbReference type="Google" id="ProtNLM"/>
    </source>
</evidence>
<organism evidence="2 3">
    <name type="scientific">Streptomyces axinellae</name>
    <dbReference type="NCBI Taxonomy" id="552788"/>
    <lineage>
        <taxon>Bacteria</taxon>
        <taxon>Bacillati</taxon>
        <taxon>Actinomycetota</taxon>
        <taxon>Actinomycetes</taxon>
        <taxon>Kitasatosporales</taxon>
        <taxon>Streptomycetaceae</taxon>
        <taxon>Streptomyces</taxon>
    </lineage>
</organism>
<dbReference type="EMBL" id="BAAARJ010000014">
    <property type="protein sequence ID" value="GAA2624250.1"/>
    <property type="molecule type" value="Genomic_DNA"/>
</dbReference>
<keyword evidence="3" id="KW-1185">Reference proteome</keyword>
<evidence type="ECO:0000313" key="2">
    <source>
        <dbReference type="EMBL" id="GAA2624250.1"/>
    </source>
</evidence>
<name>A0ABN3QED2_9ACTN</name>